<sequence length="267" mass="28438">MFSKNARQLSSYIPKSRLEGKIAVVTASTDGIGLAIAKRLAQEGAKVVISSRKQANVDKALSKLAADGLRNSIVGTVCHVNKAEDRKRIFDEAKKLGGLDILVSNAGTNPEVGPLLECSENAWDKTFETNLKAAFMLAKEALPLLRERGGGRIMFISSIAAFAPVSLLGVYSVTKTALLGLTKVAAQDLAPENITVNCVAPGIINTKFSSMLTQEGPIQEEAMRNIPMNRFGEVDEVAGVVTFLASDDSKYITGETIVVSGGMQSHL</sequence>
<evidence type="ECO:0000313" key="3">
    <source>
        <dbReference type="EMBL" id="KAK4876662.1"/>
    </source>
</evidence>
<evidence type="ECO:0000256" key="1">
    <source>
        <dbReference type="ARBA" id="ARBA00006484"/>
    </source>
</evidence>
<name>A0AAN7SDP1_9COLE</name>
<evidence type="ECO:0000256" key="2">
    <source>
        <dbReference type="ARBA" id="ARBA00023002"/>
    </source>
</evidence>
<dbReference type="NCBIfam" id="NF005559">
    <property type="entry name" value="PRK07231.1"/>
    <property type="match status" value="1"/>
</dbReference>
<gene>
    <name evidence="3" type="ORF">RN001_009168</name>
</gene>
<dbReference type="SUPFAM" id="SSF51735">
    <property type="entry name" value="NAD(P)-binding Rossmann-fold domains"/>
    <property type="match status" value="1"/>
</dbReference>
<protein>
    <recommendedName>
        <fullName evidence="5">Dehydrogenase/reductase SDR family member 4</fullName>
    </recommendedName>
</protein>
<evidence type="ECO:0008006" key="5">
    <source>
        <dbReference type="Google" id="ProtNLM"/>
    </source>
</evidence>
<accession>A0AAN7SDP1</accession>
<dbReference type="EMBL" id="JARPUR010000004">
    <property type="protein sequence ID" value="KAK4876662.1"/>
    <property type="molecule type" value="Genomic_DNA"/>
</dbReference>
<dbReference type="Pfam" id="PF13561">
    <property type="entry name" value="adh_short_C2"/>
    <property type="match status" value="1"/>
</dbReference>
<dbReference type="Proteomes" id="UP001353858">
    <property type="component" value="Unassembled WGS sequence"/>
</dbReference>
<evidence type="ECO:0000313" key="4">
    <source>
        <dbReference type="Proteomes" id="UP001353858"/>
    </source>
</evidence>
<dbReference type="PRINTS" id="PR00081">
    <property type="entry name" value="GDHRDH"/>
</dbReference>
<dbReference type="InterPro" id="IPR036291">
    <property type="entry name" value="NAD(P)-bd_dom_sf"/>
</dbReference>
<comment type="similarity">
    <text evidence="1">Belongs to the short-chain dehydrogenases/reductases (SDR) family.</text>
</comment>
<dbReference type="Gene3D" id="3.40.50.720">
    <property type="entry name" value="NAD(P)-binding Rossmann-like Domain"/>
    <property type="match status" value="1"/>
</dbReference>
<reference evidence="4" key="1">
    <citation type="submission" date="2023-01" db="EMBL/GenBank/DDBJ databases">
        <title>Key to firefly adult light organ development and bioluminescence: homeobox transcription factors regulate luciferase expression and transportation to peroxisome.</title>
        <authorList>
            <person name="Fu X."/>
        </authorList>
    </citation>
    <scope>NUCLEOTIDE SEQUENCE [LARGE SCALE GENOMIC DNA]</scope>
</reference>
<dbReference type="PANTHER" id="PTHR43943:SF2">
    <property type="entry name" value="DEHYDROGENASE_REDUCTASE 4"/>
    <property type="match status" value="1"/>
</dbReference>
<dbReference type="PROSITE" id="PS00061">
    <property type="entry name" value="ADH_SHORT"/>
    <property type="match status" value="1"/>
</dbReference>
<keyword evidence="2" id="KW-0560">Oxidoreductase</keyword>
<proteinExistence type="inferred from homology"/>
<dbReference type="AlphaFoldDB" id="A0AAN7SDP1"/>
<dbReference type="PANTHER" id="PTHR43943">
    <property type="entry name" value="DEHYDROGENASE/REDUCTASE (SDR FAMILY) MEMBER 4"/>
    <property type="match status" value="1"/>
</dbReference>
<dbReference type="InterPro" id="IPR020904">
    <property type="entry name" value="Sc_DH/Rdtase_CS"/>
</dbReference>
<dbReference type="GO" id="GO:0004090">
    <property type="term" value="F:carbonyl reductase (NADPH) activity"/>
    <property type="evidence" value="ECO:0007669"/>
    <property type="project" value="TreeGrafter"/>
</dbReference>
<keyword evidence="4" id="KW-1185">Reference proteome</keyword>
<dbReference type="PRINTS" id="PR00080">
    <property type="entry name" value="SDRFAMILY"/>
</dbReference>
<organism evidence="3 4">
    <name type="scientific">Aquatica leii</name>
    <dbReference type="NCBI Taxonomy" id="1421715"/>
    <lineage>
        <taxon>Eukaryota</taxon>
        <taxon>Metazoa</taxon>
        <taxon>Ecdysozoa</taxon>
        <taxon>Arthropoda</taxon>
        <taxon>Hexapoda</taxon>
        <taxon>Insecta</taxon>
        <taxon>Pterygota</taxon>
        <taxon>Neoptera</taxon>
        <taxon>Endopterygota</taxon>
        <taxon>Coleoptera</taxon>
        <taxon>Polyphaga</taxon>
        <taxon>Elateriformia</taxon>
        <taxon>Elateroidea</taxon>
        <taxon>Lampyridae</taxon>
        <taxon>Luciolinae</taxon>
        <taxon>Aquatica</taxon>
    </lineage>
</organism>
<comment type="caution">
    <text evidence="3">The sequence shown here is derived from an EMBL/GenBank/DDBJ whole genome shotgun (WGS) entry which is preliminary data.</text>
</comment>
<dbReference type="FunFam" id="3.40.50.720:FF:000084">
    <property type="entry name" value="Short-chain dehydrogenase reductase"/>
    <property type="match status" value="1"/>
</dbReference>
<dbReference type="InterPro" id="IPR002347">
    <property type="entry name" value="SDR_fam"/>
</dbReference>